<evidence type="ECO:0008006" key="6">
    <source>
        <dbReference type="Google" id="ProtNLM"/>
    </source>
</evidence>
<dbReference type="EMBL" id="BNAH01000012">
    <property type="protein sequence ID" value="GHE97669.1"/>
    <property type="molecule type" value="Genomic_DNA"/>
</dbReference>
<feature type="chain" id="PRO_5045198240" description="M61 family peptidase" evidence="1">
    <location>
        <begin position="19"/>
        <end position="614"/>
    </location>
</feature>
<protein>
    <recommendedName>
        <fullName evidence="6">M61 family peptidase</fullName>
    </recommendedName>
</protein>
<keyword evidence="1" id="KW-0732">Signal</keyword>
<feature type="domain" description="Peptidase M61 catalytic" evidence="2">
    <location>
        <begin position="284"/>
        <end position="400"/>
    </location>
</feature>
<feature type="domain" description="Peptidase M61 N-terminal" evidence="3">
    <location>
        <begin position="24"/>
        <end position="188"/>
    </location>
</feature>
<dbReference type="Gene3D" id="2.30.42.10">
    <property type="match status" value="1"/>
</dbReference>
<comment type="caution">
    <text evidence="4">The sequence shown here is derived from an EMBL/GenBank/DDBJ whole genome shotgun (WGS) entry which is preliminary data.</text>
</comment>
<dbReference type="RefSeq" id="WP_189378982.1">
    <property type="nucleotide sequence ID" value="NZ_BNAH01000012.1"/>
</dbReference>
<gene>
    <name evidence="4" type="ORF">GCM10011501_29130</name>
</gene>
<dbReference type="Gene3D" id="2.60.40.3650">
    <property type="match status" value="1"/>
</dbReference>
<dbReference type="InterPro" id="IPR027268">
    <property type="entry name" value="Peptidase_M4/M1_CTD_sf"/>
</dbReference>
<evidence type="ECO:0000313" key="4">
    <source>
        <dbReference type="EMBL" id="GHE97669.1"/>
    </source>
</evidence>
<keyword evidence="5" id="KW-1185">Reference proteome</keyword>
<accession>A0ABQ3J1S5</accession>
<dbReference type="InterPro" id="IPR040756">
    <property type="entry name" value="Peptidase_M61_N"/>
</dbReference>
<evidence type="ECO:0000256" key="1">
    <source>
        <dbReference type="SAM" id="SignalP"/>
    </source>
</evidence>
<feature type="signal peptide" evidence="1">
    <location>
        <begin position="1"/>
        <end position="18"/>
    </location>
</feature>
<dbReference type="SUPFAM" id="SSF55486">
    <property type="entry name" value="Metalloproteases ('zincins'), catalytic domain"/>
    <property type="match status" value="1"/>
</dbReference>
<reference evidence="5" key="1">
    <citation type="journal article" date="2019" name="Int. J. Syst. Evol. Microbiol.">
        <title>The Global Catalogue of Microorganisms (GCM) 10K type strain sequencing project: providing services to taxonomists for standard genome sequencing and annotation.</title>
        <authorList>
            <consortium name="The Broad Institute Genomics Platform"/>
            <consortium name="The Broad Institute Genome Sequencing Center for Infectious Disease"/>
            <person name="Wu L."/>
            <person name="Ma J."/>
        </authorList>
    </citation>
    <scope>NUCLEOTIDE SEQUENCE [LARGE SCALE GENOMIC DNA]</scope>
    <source>
        <strain evidence="5">CGMCC 1.15922</strain>
    </source>
</reference>
<evidence type="ECO:0000259" key="3">
    <source>
        <dbReference type="Pfam" id="PF17899"/>
    </source>
</evidence>
<dbReference type="Pfam" id="PF05299">
    <property type="entry name" value="Peptidase_M61"/>
    <property type="match status" value="1"/>
</dbReference>
<dbReference type="InterPro" id="IPR036034">
    <property type="entry name" value="PDZ_sf"/>
</dbReference>
<dbReference type="Proteomes" id="UP000626370">
    <property type="component" value="Unassembled WGS sequence"/>
</dbReference>
<name>A0ABQ3J1S5_9GAMM</name>
<dbReference type="Gene3D" id="1.10.390.10">
    <property type="entry name" value="Neutral Protease Domain 2"/>
    <property type="match status" value="1"/>
</dbReference>
<sequence length="614" mass="70293">MRKLLTLAIFFISSWAFASNETLYQVSFDNAEHHEAQISATFSNIQTPVLEVQMSRSSPGRYALHEFAKNVYNVSAVNSQGQPLVVTRPNPYQWHINGHDGEATVTYTLFGDRGDGTYTQIDRTHAHLNMPATFMWATGHENTPISIEFKPFNVNWKVATQLPKGDSKYQFTAPDLAYFLDSPTELSNHQVRSWQLSSDGRTQTIKLAIHHDGTEEDIDKFTEMAKNVVNEQIKVFGELPKFDYGEYIFIADYLPHVNRDGMEHRNSTIITNPNSLDEAEFSQLGTLSHEFFHIWNVERIRPKELEPFNFSGANMTPSLWFAEGFTTYYHDLLIRRANEMTIDEYLETASGIVNQAYQVPGRLYFTPEGASMFATFTDAGTSIDKTNFSNIFFSYYSYGRARALALDLTIRAQFPDKTLDDLMKAMWLKFGKIEKPYSREDLQATLAEVVNDAKFAEEFFNQYIYGQETPDYYTLLESAGLEAKQIDDTSAYLGRVNFDFRGQDALISNNIPVNTPLYKAGIERGDQIVKLGRRTIRSEKLWQKALAQFEAGETTTIEYIQRGETITKQITFITDPELSISKLADDKITEQHTQFLHAWLGKDEEEKEKEKSEK</sequence>
<dbReference type="PIRSF" id="PIRSF016493">
    <property type="entry name" value="Glycyl_aminpptds"/>
    <property type="match status" value="1"/>
</dbReference>
<evidence type="ECO:0000259" key="2">
    <source>
        <dbReference type="Pfam" id="PF05299"/>
    </source>
</evidence>
<dbReference type="Pfam" id="PF17899">
    <property type="entry name" value="Peptidase_M61_N"/>
    <property type="match status" value="1"/>
</dbReference>
<proteinExistence type="predicted"/>
<dbReference type="InterPro" id="IPR007963">
    <property type="entry name" value="Peptidase_M61_catalytic"/>
</dbReference>
<organism evidence="4 5">
    <name type="scientific">Thalassotalea profundi</name>
    <dbReference type="NCBI Taxonomy" id="2036687"/>
    <lineage>
        <taxon>Bacteria</taxon>
        <taxon>Pseudomonadati</taxon>
        <taxon>Pseudomonadota</taxon>
        <taxon>Gammaproteobacteria</taxon>
        <taxon>Alteromonadales</taxon>
        <taxon>Colwelliaceae</taxon>
        <taxon>Thalassotalea</taxon>
    </lineage>
</organism>
<dbReference type="SUPFAM" id="SSF50156">
    <property type="entry name" value="PDZ domain-like"/>
    <property type="match status" value="1"/>
</dbReference>
<evidence type="ECO:0000313" key="5">
    <source>
        <dbReference type="Proteomes" id="UP000626370"/>
    </source>
</evidence>
<dbReference type="InterPro" id="IPR024191">
    <property type="entry name" value="Peptidase_M61"/>
</dbReference>